<protein>
    <submittedName>
        <fullName evidence="2">Uncharacterized protein</fullName>
    </submittedName>
</protein>
<comment type="caution">
    <text evidence="2">The sequence shown here is derived from an EMBL/GenBank/DDBJ whole genome shotgun (WGS) entry which is preliminary data.</text>
</comment>
<organism evidence="2 3">
    <name type="scientific">Gambusia affinis</name>
    <name type="common">Western mosquitofish</name>
    <name type="synonym">Heterandria affinis</name>
    <dbReference type="NCBI Taxonomy" id="33528"/>
    <lineage>
        <taxon>Eukaryota</taxon>
        <taxon>Metazoa</taxon>
        <taxon>Chordata</taxon>
        <taxon>Craniata</taxon>
        <taxon>Vertebrata</taxon>
        <taxon>Euteleostomi</taxon>
        <taxon>Actinopterygii</taxon>
        <taxon>Neopterygii</taxon>
        <taxon>Teleostei</taxon>
        <taxon>Neoteleostei</taxon>
        <taxon>Acanthomorphata</taxon>
        <taxon>Ovalentaria</taxon>
        <taxon>Atherinomorphae</taxon>
        <taxon>Cyprinodontiformes</taxon>
        <taxon>Poeciliidae</taxon>
        <taxon>Poeciliinae</taxon>
        <taxon>Gambusia</taxon>
    </lineage>
</organism>
<sequence length="205" mass="23618">NPEPHSLPVGGGNAPLRVSSVVKKYHKKKKQHQKKKLTNNNNKEPVRMKPPPRNRTKRELSSWTETPESRRKAACKWERPELKKLLKALQALSQTTRGLQEIDYAVLKKHIPTRSISEDGILWSHIVLFSSRILPELLFFAKPRFMTLLCPGLLPHQSNVGFIPRAQLLKGSLELFQLFLERLTFLSLSLNFCYECFLAEEMGHL</sequence>
<dbReference type="Proteomes" id="UP000250572">
    <property type="component" value="Unassembled WGS sequence"/>
</dbReference>
<dbReference type="GO" id="GO:0016251">
    <property type="term" value="F:RNA polymerase II general transcription initiation factor activity"/>
    <property type="evidence" value="ECO:0007669"/>
    <property type="project" value="InterPro"/>
</dbReference>
<dbReference type="InterPro" id="IPR021281">
    <property type="entry name" value="SNAPC2"/>
</dbReference>
<feature type="compositionally biased region" description="Basic residues" evidence="1">
    <location>
        <begin position="23"/>
        <end position="37"/>
    </location>
</feature>
<dbReference type="GO" id="GO:0009301">
    <property type="term" value="P:snRNA transcription"/>
    <property type="evidence" value="ECO:0007669"/>
    <property type="project" value="InterPro"/>
</dbReference>
<evidence type="ECO:0000256" key="1">
    <source>
        <dbReference type="SAM" id="MobiDB-lite"/>
    </source>
</evidence>
<dbReference type="Pfam" id="PF11035">
    <property type="entry name" value="SNAPC2"/>
    <property type="match status" value="1"/>
</dbReference>
<reference evidence="2 3" key="1">
    <citation type="journal article" date="2018" name="G3 (Bethesda)">
        <title>A High-Quality Reference Genome for the Invasive Mosquitofish Gambusia affinis Using a Chicago Library.</title>
        <authorList>
            <person name="Hoffberg S.L."/>
            <person name="Troendle N.J."/>
            <person name="Glenn T.C."/>
            <person name="Mahmud O."/>
            <person name="Louha S."/>
            <person name="Chalopin D."/>
            <person name="Bennetzen J.L."/>
            <person name="Mauricio R."/>
        </authorList>
    </citation>
    <scope>NUCLEOTIDE SEQUENCE [LARGE SCALE GENOMIC DNA]</scope>
    <source>
        <strain evidence="2">NE01/NJP1002.9</strain>
        <tissue evidence="2">Muscle</tissue>
    </source>
</reference>
<feature type="region of interest" description="Disordered" evidence="1">
    <location>
        <begin position="1"/>
        <end position="67"/>
    </location>
</feature>
<accession>A0A315UX63</accession>
<feature type="non-terminal residue" evidence="2">
    <location>
        <position position="1"/>
    </location>
</feature>
<evidence type="ECO:0000313" key="3">
    <source>
        <dbReference type="Proteomes" id="UP000250572"/>
    </source>
</evidence>
<name>A0A315UX63_GAMAF</name>
<proteinExistence type="predicted"/>
<dbReference type="AlphaFoldDB" id="A0A315UX63"/>
<dbReference type="EMBL" id="NHOQ01002757">
    <property type="protein sequence ID" value="PWA14821.1"/>
    <property type="molecule type" value="Genomic_DNA"/>
</dbReference>
<keyword evidence="3" id="KW-1185">Reference proteome</keyword>
<gene>
    <name evidence="2" type="ORF">CCH79_00014487</name>
</gene>
<evidence type="ECO:0000313" key="2">
    <source>
        <dbReference type="EMBL" id="PWA14821.1"/>
    </source>
</evidence>